<keyword evidence="10 18" id="KW-0133">Cell shape</keyword>
<sequence length="460" mass="49007">MEANTVNLDIVILAAGQGTRMKSALPKILHPVAGKPMVGHVIDTCKQIGARKLNVVVGHGADKVRAQFSEETSINWVEQLQQLGTGHAVQMTMDHLSDDSVVLICYGDGPLIKAETFSALANDVSEQSMALLTVIMDDPTGYGRIMRNDSNSIVAIVEQKDGNSEQLAVKEINTGVMAVRGKQLKRWLPQLSDNNAQGEYYLTDIIAMAAADGIEVIASHPDSVDEVMGANNRVQLAELERCYQRLQAEQLMINGATLFDPARVDVRGTVTTGTDVTIDVNCVFVGTVSIGNNVVIEPNCFITDSTIGDNTVIKANSVLEQAVVGEHCDIGPFARLRPGTILANKAKIGNFVETKKARIGEGSKVNHLSYIGDAEIGKSANIGAGTITCNYDGVNKSKTEIGDNAFIGSNSSLVAPVKIGAMATVGAGATVTSNVGEQELAVARAKQRNISNWQRPVKKP</sequence>
<keyword evidence="6 18" id="KW-0548">Nucleotidyltransferase</keyword>
<keyword evidence="12 18" id="KW-0511">Multifunctional enzyme</keyword>
<feature type="binding site" evidence="18">
    <location>
        <begin position="390"/>
        <end position="391"/>
    </location>
    <ligand>
        <name>acetyl-CoA</name>
        <dbReference type="ChEBI" id="CHEBI:57288"/>
    </ligand>
</feature>
<feature type="binding site" evidence="18">
    <location>
        <position position="231"/>
    </location>
    <ligand>
        <name>Mg(2+)</name>
        <dbReference type="ChEBI" id="CHEBI:18420"/>
    </ligand>
</feature>
<evidence type="ECO:0000256" key="6">
    <source>
        <dbReference type="ARBA" id="ARBA00022695"/>
    </source>
</evidence>
<dbReference type="EMBL" id="CAKLPX010000004">
    <property type="protein sequence ID" value="CAH0993039.1"/>
    <property type="molecule type" value="Genomic_DNA"/>
</dbReference>
<comment type="similarity">
    <text evidence="2 18">In the C-terminal section; belongs to the transferase hexapeptide repeat family.</text>
</comment>
<evidence type="ECO:0000256" key="7">
    <source>
        <dbReference type="ARBA" id="ARBA00022723"/>
    </source>
</evidence>
<evidence type="ECO:0000313" key="21">
    <source>
        <dbReference type="EMBL" id="CAH0993039.1"/>
    </source>
</evidence>
<comment type="pathway">
    <text evidence="18">Nucleotide-sugar biosynthesis; UDP-N-acetyl-alpha-D-glucosamine biosynthesis; N-acetyl-alpha-D-glucosamine 1-phosphate from alpha-D-glucosamine 6-phosphate (route II): step 2/2.</text>
</comment>
<evidence type="ECO:0000256" key="16">
    <source>
        <dbReference type="ARBA" id="ARBA00048493"/>
    </source>
</evidence>
<dbReference type="InterPro" id="IPR050065">
    <property type="entry name" value="GlmU-like"/>
</dbReference>
<evidence type="ECO:0000256" key="4">
    <source>
        <dbReference type="ARBA" id="ARBA00022490"/>
    </source>
</evidence>
<feature type="binding site" evidence="18">
    <location>
        <position position="79"/>
    </location>
    <ligand>
        <name>UDP-N-acetyl-alpha-D-glucosamine</name>
        <dbReference type="ChEBI" id="CHEBI:57705"/>
    </ligand>
</feature>
<keyword evidence="5 18" id="KW-0808">Transferase</keyword>
<dbReference type="SUPFAM" id="SSF53448">
    <property type="entry name" value="Nucleotide-diphospho-sugar transferases"/>
    <property type="match status" value="1"/>
</dbReference>
<feature type="binding site" evidence="18">
    <location>
        <position position="173"/>
    </location>
    <ligand>
        <name>UDP-N-acetyl-alpha-D-glucosamine</name>
        <dbReference type="ChEBI" id="CHEBI:57705"/>
    </ligand>
</feature>
<feature type="binding site" evidence="18">
    <location>
        <begin position="13"/>
        <end position="16"/>
    </location>
    <ligand>
        <name>UDP-N-acetyl-alpha-D-glucosamine</name>
        <dbReference type="ChEBI" id="CHEBI:57705"/>
    </ligand>
</feature>
<dbReference type="SUPFAM" id="SSF51161">
    <property type="entry name" value="Trimeric LpxA-like enzymes"/>
    <property type="match status" value="1"/>
</dbReference>
<evidence type="ECO:0000259" key="19">
    <source>
        <dbReference type="Pfam" id="PF12804"/>
    </source>
</evidence>
<feature type="active site" description="Proton acceptor" evidence="18">
    <location>
        <position position="367"/>
    </location>
</feature>
<comment type="subunit">
    <text evidence="18">Homotrimer.</text>
</comment>
<dbReference type="InterPro" id="IPR005882">
    <property type="entry name" value="Bifunctional_GlmU"/>
</dbReference>
<dbReference type="Pfam" id="PF12804">
    <property type="entry name" value="NTP_transf_3"/>
    <property type="match status" value="1"/>
</dbReference>
<dbReference type="PANTHER" id="PTHR43584:SF3">
    <property type="entry name" value="BIFUNCTIONAL PROTEIN GLMU"/>
    <property type="match status" value="1"/>
</dbReference>
<feature type="region of interest" description="Pyrophosphorylase" evidence="18">
    <location>
        <begin position="1"/>
        <end position="233"/>
    </location>
</feature>
<feature type="binding site" evidence="18">
    <location>
        <position position="143"/>
    </location>
    <ligand>
        <name>UDP-N-acetyl-alpha-D-glucosamine</name>
        <dbReference type="ChEBI" id="CHEBI:57705"/>
    </ligand>
</feature>
<feature type="domain" description="MobA-like NTP transferase" evidence="19">
    <location>
        <begin position="11"/>
        <end position="128"/>
    </location>
</feature>
<dbReference type="EC" id="2.3.1.157" evidence="18"/>
<feature type="binding site" evidence="18">
    <location>
        <begin position="84"/>
        <end position="85"/>
    </location>
    <ligand>
        <name>UDP-N-acetyl-alpha-D-glucosamine</name>
        <dbReference type="ChEBI" id="CHEBI:57705"/>
    </ligand>
</feature>
<feature type="region of interest" description="Linker" evidence="18">
    <location>
        <begin position="234"/>
        <end position="254"/>
    </location>
</feature>
<evidence type="ECO:0000256" key="11">
    <source>
        <dbReference type="ARBA" id="ARBA00022984"/>
    </source>
</evidence>
<feature type="region of interest" description="N-acetyltransferase" evidence="18">
    <location>
        <begin position="255"/>
        <end position="460"/>
    </location>
</feature>
<dbReference type="InterPro" id="IPR025877">
    <property type="entry name" value="MobA-like_NTP_Trfase"/>
</dbReference>
<proteinExistence type="inferred from homology"/>
<dbReference type="PANTHER" id="PTHR43584">
    <property type="entry name" value="NUCLEOTIDYL TRANSFERASE"/>
    <property type="match status" value="1"/>
</dbReference>
<evidence type="ECO:0000256" key="14">
    <source>
        <dbReference type="ARBA" id="ARBA00023316"/>
    </source>
</evidence>
<keyword evidence="11 18" id="KW-0573">Peptidoglycan synthesis</keyword>
<comment type="catalytic activity">
    <reaction evidence="16 18">
        <text>N-acetyl-alpha-D-glucosamine 1-phosphate + UTP + H(+) = UDP-N-acetyl-alpha-D-glucosamine + diphosphate</text>
        <dbReference type="Rhea" id="RHEA:13509"/>
        <dbReference type="ChEBI" id="CHEBI:15378"/>
        <dbReference type="ChEBI" id="CHEBI:33019"/>
        <dbReference type="ChEBI" id="CHEBI:46398"/>
        <dbReference type="ChEBI" id="CHEBI:57705"/>
        <dbReference type="ChEBI" id="CHEBI:57776"/>
        <dbReference type="EC" id="2.7.7.23"/>
    </reaction>
</comment>
<dbReference type="InterPro" id="IPR038009">
    <property type="entry name" value="GlmU_C_LbH"/>
</dbReference>
<feature type="binding site" evidence="18">
    <location>
        <position position="355"/>
    </location>
    <ligand>
        <name>UDP-N-acetyl-alpha-D-glucosamine</name>
        <dbReference type="ChEBI" id="CHEBI:57705"/>
    </ligand>
</feature>
<dbReference type="Pfam" id="PF25087">
    <property type="entry name" value="GMPPB_C"/>
    <property type="match status" value="1"/>
</dbReference>
<feature type="binding site" evidence="18">
    <location>
        <position position="444"/>
    </location>
    <ligand>
        <name>acetyl-CoA</name>
        <dbReference type="ChEBI" id="CHEBI:57288"/>
    </ligand>
</feature>
<keyword evidence="22" id="KW-1185">Reference proteome</keyword>
<dbReference type="EC" id="2.7.7.23" evidence="18"/>
<evidence type="ECO:0000256" key="18">
    <source>
        <dbReference type="HAMAP-Rule" id="MF_01631"/>
    </source>
</evidence>
<comment type="catalytic activity">
    <reaction evidence="15 18">
        <text>alpha-D-glucosamine 1-phosphate + acetyl-CoA = N-acetyl-alpha-D-glucosamine 1-phosphate + CoA + H(+)</text>
        <dbReference type="Rhea" id="RHEA:13725"/>
        <dbReference type="ChEBI" id="CHEBI:15378"/>
        <dbReference type="ChEBI" id="CHEBI:57287"/>
        <dbReference type="ChEBI" id="CHEBI:57288"/>
        <dbReference type="ChEBI" id="CHEBI:57776"/>
        <dbReference type="ChEBI" id="CHEBI:58516"/>
        <dbReference type="EC" id="2.3.1.157"/>
    </reaction>
</comment>
<evidence type="ECO:0000256" key="15">
    <source>
        <dbReference type="ARBA" id="ARBA00048247"/>
    </source>
</evidence>
<feature type="binding site" evidence="18">
    <location>
        <position position="337"/>
    </location>
    <ligand>
        <name>UDP-N-acetyl-alpha-D-glucosamine</name>
        <dbReference type="ChEBI" id="CHEBI:57705"/>
    </ligand>
</feature>
<evidence type="ECO:0000256" key="2">
    <source>
        <dbReference type="ARBA" id="ARBA00007707"/>
    </source>
</evidence>
<feature type="binding site" evidence="18">
    <location>
        <position position="231"/>
    </location>
    <ligand>
        <name>UDP-N-acetyl-alpha-D-glucosamine</name>
        <dbReference type="ChEBI" id="CHEBI:57705"/>
    </ligand>
</feature>
<keyword evidence="8 18" id="KW-0677">Repeat</keyword>
<dbReference type="CDD" id="cd03353">
    <property type="entry name" value="LbH_GlmU_C"/>
    <property type="match status" value="1"/>
</dbReference>
<dbReference type="Gene3D" id="2.160.10.10">
    <property type="entry name" value="Hexapeptide repeat proteins"/>
    <property type="match status" value="1"/>
</dbReference>
<evidence type="ECO:0000256" key="10">
    <source>
        <dbReference type="ARBA" id="ARBA00022960"/>
    </source>
</evidence>
<evidence type="ECO:0000256" key="12">
    <source>
        <dbReference type="ARBA" id="ARBA00023268"/>
    </source>
</evidence>
<comment type="subcellular location">
    <subcellularLocation>
        <location evidence="1 18">Cytoplasm</location>
    </subcellularLocation>
</comment>
<evidence type="ECO:0000256" key="5">
    <source>
        <dbReference type="ARBA" id="ARBA00022679"/>
    </source>
</evidence>
<dbReference type="InterPro" id="IPR029044">
    <property type="entry name" value="Nucleotide-diphossugar_trans"/>
</dbReference>
<keyword evidence="14 18" id="KW-0961">Cell wall biogenesis/degradation</keyword>
<feature type="binding site" evidence="18">
    <location>
        <position position="108"/>
    </location>
    <ligand>
        <name>Mg(2+)</name>
        <dbReference type="ChEBI" id="CHEBI:18420"/>
    </ligand>
</feature>
<dbReference type="PROSITE" id="PS00101">
    <property type="entry name" value="HEXAPEP_TRANSFERASES"/>
    <property type="match status" value="1"/>
</dbReference>
<dbReference type="HAMAP" id="MF_01631">
    <property type="entry name" value="GlmU"/>
    <property type="match status" value="1"/>
</dbReference>
<keyword evidence="9 18" id="KW-0460">Magnesium</keyword>
<dbReference type="NCBIfam" id="TIGR01173">
    <property type="entry name" value="glmU"/>
    <property type="match status" value="1"/>
</dbReference>
<feature type="binding site" evidence="18">
    <location>
        <position position="370"/>
    </location>
    <ligand>
        <name>UDP-N-acetyl-alpha-D-glucosamine</name>
        <dbReference type="ChEBI" id="CHEBI:57705"/>
    </ligand>
</feature>
<evidence type="ECO:0000313" key="22">
    <source>
        <dbReference type="Proteomes" id="UP000838100"/>
    </source>
</evidence>
<keyword evidence="4 18" id="KW-0963">Cytoplasm</keyword>
<accession>A0ABN8ENW9</accession>
<evidence type="ECO:0000259" key="20">
    <source>
        <dbReference type="Pfam" id="PF25087"/>
    </source>
</evidence>
<comment type="pathway">
    <text evidence="18">Bacterial outer membrane biogenesis; LPS lipid A biosynthesis.</text>
</comment>
<evidence type="ECO:0000256" key="1">
    <source>
        <dbReference type="ARBA" id="ARBA00004496"/>
    </source>
</evidence>
<feature type="binding site" evidence="18">
    <location>
        <begin position="106"/>
        <end position="108"/>
    </location>
    <ligand>
        <name>UDP-N-acetyl-alpha-D-glucosamine</name>
        <dbReference type="ChEBI" id="CHEBI:57705"/>
    </ligand>
</feature>
<feature type="binding site" evidence="18">
    <location>
        <position position="409"/>
    </location>
    <ligand>
        <name>acetyl-CoA</name>
        <dbReference type="ChEBI" id="CHEBI:57288"/>
    </ligand>
</feature>
<dbReference type="InterPro" id="IPR018357">
    <property type="entry name" value="Hexapep_transf_CS"/>
</dbReference>
<gene>
    <name evidence="21" type="primary">glmU_2</name>
    <name evidence="18" type="synonym">glmU</name>
    <name evidence="21" type="ORF">SIN8267_03178</name>
</gene>
<evidence type="ECO:0000256" key="9">
    <source>
        <dbReference type="ARBA" id="ARBA00022842"/>
    </source>
</evidence>
<keyword evidence="13 18" id="KW-0012">Acyltransferase</keyword>
<name>A0ABN8ENW9_9GAMM</name>
<dbReference type="Proteomes" id="UP000838100">
    <property type="component" value="Unassembled WGS sequence"/>
</dbReference>
<comment type="cofactor">
    <cofactor evidence="18">
        <name>Mg(2+)</name>
        <dbReference type="ChEBI" id="CHEBI:18420"/>
    </cofactor>
    <text evidence="18">Binds 1 Mg(2+) ion per subunit.</text>
</comment>
<dbReference type="Gene3D" id="3.90.550.10">
    <property type="entry name" value="Spore Coat Polysaccharide Biosynthesis Protein SpsA, Chain A"/>
    <property type="match status" value="1"/>
</dbReference>
<evidence type="ECO:0000256" key="3">
    <source>
        <dbReference type="ARBA" id="ARBA00007947"/>
    </source>
</evidence>
<feature type="binding site" evidence="18">
    <location>
        <position position="427"/>
    </location>
    <ligand>
        <name>acetyl-CoA</name>
        <dbReference type="ChEBI" id="CHEBI:57288"/>
    </ligand>
</feature>
<evidence type="ECO:0000256" key="13">
    <source>
        <dbReference type="ARBA" id="ARBA00023315"/>
    </source>
</evidence>
<keyword evidence="7 18" id="KW-0479">Metal-binding</keyword>
<comment type="pathway">
    <text evidence="18">Nucleotide-sugar biosynthesis; UDP-N-acetyl-alpha-D-glucosamine biosynthesis; UDP-N-acetyl-alpha-D-glucosamine from N-acetyl-alpha-D-glucosamine 1-phosphate: step 1/1.</text>
</comment>
<comment type="caution">
    <text evidence="21">The sequence shown here is derived from an EMBL/GenBank/DDBJ whole genome shotgun (WGS) entry which is preliminary data.</text>
</comment>
<feature type="domain" description="Mannose-1-phosphate guanyltransferase C-terminal" evidence="20">
    <location>
        <begin position="267"/>
        <end position="349"/>
    </location>
</feature>
<dbReference type="InterPro" id="IPR056729">
    <property type="entry name" value="GMPPB_C"/>
</dbReference>
<feature type="binding site" evidence="18">
    <location>
        <position position="381"/>
    </location>
    <ligand>
        <name>UDP-N-acetyl-alpha-D-glucosamine</name>
        <dbReference type="ChEBI" id="CHEBI:57705"/>
    </ligand>
</feature>
<comment type="function">
    <text evidence="17 18">Catalyzes the last two sequential reactions in the de novo biosynthetic pathway for UDP-N-acetylglucosamine (UDP-GlcNAc). The C-terminal domain catalyzes the transfer of acetyl group from acetyl coenzyme A to glucosamine-1-phosphate (GlcN-1-P) to produce N-acetylglucosamine-1-phosphate (GlcNAc-1-P), which is converted into UDP-GlcNAc by the transfer of uridine 5-monophosphate (from uridine 5-triphosphate), a reaction catalyzed by the N-terminal domain.</text>
</comment>
<reference evidence="21" key="1">
    <citation type="submission" date="2021-12" db="EMBL/GenBank/DDBJ databases">
        <authorList>
            <person name="Rodrigo-Torres L."/>
            <person name="Arahal R. D."/>
            <person name="Lucena T."/>
        </authorList>
    </citation>
    <scope>NUCLEOTIDE SEQUENCE</scope>
    <source>
        <strain evidence="21">CECT 8267</strain>
    </source>
</reference>
<feature type="binding site" evidence="18">
    <location>
        <position position="384"/>
    </location>
    <ligand>
        <name>acetyl-CoA</name>
        <dbReference type="ChEBI" id="CHEBI:57288"/>
    </ligand>
</feature>
<organism evidence="21 22">
    <name type="scientific">Sinobacterium norvegicum</name>
    <dbReference type="NCBI Taxonomy" id="1641715"/>
    <lineage>
        <taxon>Bacteria</taxon>
        <taxon>Pseudomonadati</taxon>
        <taxon>Pseudomonadota</taxon>
        <taxon>Gammaproteobacteria</taxon>
        <taxon>Cellvibrionales</taxon>
        <taxon>Spongiibacteraceae</taxon>
        <taxon>Sinobacterium</taxon>
    </lineage>
</organism>
<feature type="binding site" evidence="18">
    <location>
        <position position="158"/>
    </location>
    <ligand>
        <name>UDP-N-acetyl-alpha-D-glucosamine</name>
        <dbReference type="ChEBI" id="CHEBI:57705"/>
    </ligand>
</feature>
<dbReference type="InterPro" id="IPR011004">
    <property type="entry name" value="Trimer_LpxA-like_sf"/>
</dbReference>
<evidence type="ECO:0000256" key="17">
    <source>
        <dbReference type="ARBA" id="ARBA00049628"/>
    </source>
</evidence>
<protein>
    <recommendedName>
        <fullName evidence="18">Bifunctional protein GlmU</fullName>
    </recommendedName>
    <domain>
        <recommendedName>
            <fullName evidence="18">UDP-N-acetylglucosamine pyrophosphorylase</fullName>
            <ecNumber evidence="18">2.7.7.23</ecNumber>
        </recommendedName>
        <alternativeName>
            <fullName evidence="18">N-acetylglucosamine-1-phosphate uridyltransferase</fullName>
        </alternativeName>
    </domain>
    <domain>
        <recommendedName>
            <fullName evidence="18">Glucosamine-1-phosphate N-acetyltransferase</fullName>
            <ecNumber evidence="18">2.3.1.157</ecNumber>
        </recommendedName>
    </domain>
</protein>
<feature type="binding site" evidence="18">
    <location>
        <position position="27"/>
    </location>
    <ligand>
        <name>UDP-N-acetyl-alpha-D-glucosamine</name>
        <dbReference type="ChEBI" id="CHEBI:57705"/>
    </ligand>
</feature>
<dbReference type="CDD" id="cd02540">
    <property type="entry name" value="GT2_GlmU_N_bac"/>
    <property type="match status" value="1"/>
</dbReference>
<evidence type="ECO:0000256" key="8">
    <source>
        <dbReference type="ARBA" id="ARBA00022737"/>
    </source>
</evidence>
<comment type="similarity">
    <text evidence="3 18">In the N-terminal section; belongs to the N-acetylglucosamine-1-phosphate uridyltransferase family.</text>
</comment>
<dbReference type="InterPro" id="IPR001451">
    <property type="entry name" value="Hexapep"/>
</dbReference>
<dbReference type="Pfam" id="PF00132">
    <property type="entry name" value="Hexapep"/>
    <property type="match status" value="1"/>
</dbReference>